<keyword evidence="3" id="KW-0472">Membrane</keyword>
<reference evidence="5" key="1">
    <citation type="journal article" date="2019" name="Int. J. Syst. Evol. Microbiol.">
        <title>The Global Catalogue of Microorganisms (GCM) 10K type strain sequencing project: providing services to taxonomists for standard genome sequencing and annotation.</title>
        <authorList>
            <consortium name="The Broad Institute Genomics Platform"/>
            <consortium name="The Broad Institute Genome Sequencing Center for Infectious Disease"/>
            <person name="Wu L."/>
            <person name="Ma J."/>
        </authorList>
    </citation>
    <scope>NUCLEOTIDE SEQUENCE [LARGE SCALE GENOMIC DNA]</scope>
    <source>
        <strain evidence="5">NBRC 108894</strain>
    </source>
</reference>
<proteinExistence type="predicted"/>
<evidence type="ECO:0000313" key="4">
    <source>
        <dbReference type="EMBL" id="GMA93921.1"/>
    </source>
</evidence>
<comment type="caution">
    <text evidence="4">The sequence shown here is derived from an EMBL/GenBank/DDBJ whole genome shotgun (WGS) entry which is preliminary data.</text>
</comment>
<keyword evidence="5" id="KW-1185">Reference proteome</keyword>
<dbReference type="Proteomes" id="UP001157034">
    <property type="component" value="Unassembled WGS sequence"/>
</dbReference>
<gene>
    <name evidence="4" type="ORF">GCM10025881_07450</name>
</gene>
<organism evidence="4 5">
    <name type="scientific">Pseudolysinimonas kribbensis</name>
    <dbReference type="NCBI Taxonomy" id="433641"/>
    <lineage>
        <taxon>Bacteria</taxon>
        <taxon>Bacillati</taxon>
        <taxon>Actinomycetota</taxon>
        <taxon>Actinomycetes</taxon>
        <taxon>Micrococcales</taxon>
        <taxon>Microbacteriaceae</taxon>
        <taxon>Pseudolysinimonas</taxon>
    </lineage>
</organism>
<dbReference type="EMBL" id="BSVB01000001">
    <property type="protein sequence ID" value="GMA93921.1"/>
    <property type="molecule type" value="Genomic_DNA"/>
</dbReference>
<evidence type="ECO:0000256" key="2">
    <source>
        <dbReference type="SAM" id="MobiDB-lite"/>
    </source>
</evidence>
<evidence type="ECO:0000313" key="5">
    <source>
        <dbReference type="Proteomes" id="UP001157034"/>
    </source>
</evidence>
<evidence type="ECO:0000256" key="3">
    <source>
        <dbReference type="SAM" id="Phobius"/>
    </source>
</evidence>
<feature type="transmembrane region" description="Helical" evidence="3">
    <location>
        <begin position="184"/>
        <end position="205"/>
    </location>
</feature>
<feature type="coiled-coil region" evidence="1">
    <location>
        <begin position="124"/>
        <end position="158"/>
    </location>
</feature>
<accession>A0ABQ6K583</accession>
<protein>
    <submittedName>
        <fullName evidence="4">Uncharacterized protein</fullName>
    </submittedName>
</protein>
<sequence>MGRRGRGRVPVRDGSDAGELQKADDSYSVVVAALSGWASALEDAQAQADRGLALAREAHADLQSAKSAYDEAQRSWSTAHAQQLSQEKLQKKYQDVPPPTGVTMPTDAQLRAMSRNVTQTQSSMDAASASIASANARIEAAKRLVLEAQAARDEAENIAVKAIGDAKGRAVKPSSVWEAIQDSAAWQAIVVIATVVLTIVSIVAIFVGGPIVWAIIAAATALLVLDALMSIAQGKNAWGELAMLAIGLIPGGKVLALIGLAAHVGGGLTAAVALAGAADRIAPSLVGATRSIREITSALRVVARADEGSVGLRRVVVSLAPRDVRFTQKTVFFEKIRGGRVYTFEDIVKSMKTDGWVGKPVDAVRMPDGAISSVDNTRVLAAHHSGVPIQARVHEFADPLPPQQLVRLGRLDGSAPTWGDFATSRIERQGPTWAGQNPFGSFDLPRLTGQP</sequence>
<feature type="region of interest" description="Disordered" evidence="2">
    <location>
        <begin position="430"/>
        <end position="451"/>
    </location>
</feature>
<keyword evidence="3" id="KW-1133">Transmembrane helix</keyword>
<feature type="transmembrane region" description="Helical" evidence="3">
    <location>
        <begin position="211"/>
        <end position="229"/>
    </location>
</feature>
<keyword evidence="1" id="KW-0175">Coiled coil</keyword>
<evidence type="ECO:0000256" key="1">
    <source>
        <dbReference type="SAM" id="Coils"/>
    </source>
</evidence>
<feature type="region of interest" description="Disordered" evidence="2">
    <location>
        <begin position="1"/>
        <end position="21"/>
    </location>
</feature>
<feature type="compositionally biased region" description="Basic and acidic residues" evidence="2">
    <location>
        <begin position="10"/>
        <end position="21"/>
    </location>
</feature>
<keyword evidence="3" id="KW-0812">Transmembrane</keyword>
<name>A0ABQ6K583_9MICO</name>
<feature type="transmembrane region" description="Helical" evidence="3">
    <location>
        <begin position="241"/>
        <end position="262"/>
    </location>
</feature>